<evidence type="ECO:0000313" key="2">
    <source>
        <dbReference type="EMBL" id="TCT34580.1"/>
    </source>
</evidence>
<comment type="caution">
    <text evidence="2">The sequence shown here is derived from an EMBL/GenBank/DDBJ whole genome shotgun (WGS) entry which is preliminary data.</text>
</comment>
<reference evidence="2 3" key="1">
    <citation type="submission" date="2019-03" db="EMBL/GenBank/DDBJ databases">
        <title>Genomic analyses of the natural microbiome of Caenorhabditis elegans.</title>
        <authorList>
            <person name="Samuel B."/>
        </authorList>
    </citation>
    <scope>NUCLEOTIDE SEQUENCE [LARGE SCALE GENOMIC DNA]</scope>
    <source>
        <strain evidence="2 3">JUb102</strain>
    </source>
</reference>
<evidence type="ECO:0000313" key="3">
    <source>
        <dbReference type="Proteomes" id="UP000295055"/>
    </source>
</evidence>
<protein>
    <submittedName>
        <fullName evidence="2">Uncharacterized protein</fullName>
    </submittedName>
</protein>
<organism evidence="2 3">
    <name type="scientific">Providencia alcalifaciens</name>
    <dbReference type="NCBI Taxonomy" id="126385"/>
    <lineage>
        <taxon>Bacteria</taxon>
        <taxon>Pseudomonadati</taxon>
        <taxon>Pseudomonadota</taxon>
        <taxon>Gammaproteobacteria</taxon>
        <taxon>Enterobacterales</taxon>
        <taxon>Morganellaceae</taxon>
        <taxon>Providencia</taxon>
    </lineage>
</organism>
<keyword evidence="1" id="KW-0812">Transmembrane</keyword>
<keyword evidence="1" id="KW-0472">Membrane</keyword>
<evidence type="ECO:0000256" key="1">
    <source>
        <dbReference type="SAM" id="Phobius"/>
    </source>
</evidence>
<dbReference type="AlphaFoldDB" id="A0A4R3NJU7"/>
<gene>
    <name evidence="2" type="ORF">EC835_105301</name>
</gene>
<proteinExistence type="predicted"/>
<name>A0A4R3NJU7_9GAMM</name>
<dbReference type="EMBL" id="SMAS01000005">
    <property type="protein sequence ID" value="TCT34580.1"/>
    <property type="molecule type" value="Genomic_DNA"/>
</dbReference>
<dbReference type="Proteomes" id="UP000295055">
    <property type="component" value="Unassembled WGS sequence"/>
</dbReference>
<feature type="transmembrane region" description="Helical" evidence="1">
    <location>
        <begin position="35"/>
        <end position="55"/>
    </location>
</feature>
<sequence length="57" mass="6810">MAMSIIDLFSIFFLFVIFNESKVNNMYRMTISAKLFLASFFAFLFMFPIFCYLIIIQ</sequence>
<keyword evidence="1" id="KW-1133">Transmembrane helix</keyword>
<accession>A0A4R3NJU7</accession>